<accession>A0A848GXJ4</accession>
<evidence type="ECO:0000256" key="2">
    <source>
        <dbReference type="SAM" id="SignalP"/>
    </source>
</evidence>
<dbReference type="Gene3D" id="3.40.190.150">
    <property type="entry name" value="Bordetella uptake gene, domain 1"/>
    <property type="match status" value="1"/>
</dbReference>
<dbReference type="PROSITE" id="PS51318">
    <property type="entry name" value="TAT"/>
    <property type="match status" value="1"/>
</dbReference>
<dbReference type="PANTHER" id="PTHR42928">
    <property type="entry name" value="TRICARBOXYLATE-BINDING PROTEIN"/>
    <property type="match status" value="1"/>
</dbReference>
<feature type="signal peptide" evidence="2">
    <location>
        <begin position="1"/>
        <end position="27"/>
    </location>
</feature>
<dbReference type="Pfam" id="PF03401">
    <property type="entry name" value="TctC"/>
    <property type="match status" value="1"/>
</dbReference>
<evidence type="ECO:0000313" key="4">
    <source>
        <dbReference type="Proteomes" id="UP000541185"/>
    </source>
</evidence>
<organism evidence="3 4">
    <name type="scientific">Ramlibacter agri</name>
    <dbReference type="NCBI Taxonomy" id="2728837"/>
    <lineage>
        <taxon>Bacteria</taxon>
        <taxon>Pseudomonadati</taxon>
        <taxon>Pseudomonadota</taxon>
        <taxon>Betaproteobacteria</taxon>
        <taxon>Burkholderiales</taxon>
        <taxon>Comamonadaceae</taxon>
        <taxon>Ramlibacter</taxon>
    </lineage>
</organism>
<evidence type="ECO:0000256" key="1">
    <source>
        <dbReference type="ARBA" id="ARBA00006987"/>
    </source>
</evidence>
<dbReference type="InterPro" id="IPR042100">
    <property type="entry name" value="Bug_dom1"/>
</dbReference>
<dbReference type="InterPro" id="IPR005064">
    <property type="entry name" value="BUG"/>
</dbReference>
<name>A0A848GXJ4_9BURK</name>
<reference evidence="3 4" key="1">
    <citation type="submission" date="2020-04" db="EMBL/GenBank/DDBJ databases">
        <title>Ramlibacter sp. G-1-2-2 isolated from soil.</title>
        <authorList>
            <person name="Dahal R.H."/>
        </authorList>
    </citation>
    <scope>NUCLEOTIDE SEQUENCE [LARGE SCALE GENOMIC DNA]</scope>
    <source>
        <strain evidence="3 4">G-1-2-2</strain>
    </source>
</reference>
<dbReference type="RefSeq" id="WP_169417595.1">
    <property type="nucleotide sequence ID" value="NZ_JABBFX010000001.1"/>
</dbReference>
<sequence length="325" mass="34180">MPRSLNRRQFAGAVAAATVPLAFPALAQTRPLTIYLTVPPGTSSDTLARLLGDRLRVKLNRTVLVEPKSGAGGLVAIQALKLQPAEGDYLMMAPNSAVSLLPLFSTKPTFDFEKDLQAVVECAAAPMAFTVNPASGVNTLAEYFDSVRKNGKLGSIGVPSPVSMGALVIHQLGKQLNLPLQAIAYRGGSPLLTDLLGNQIPCSGSILPDYLEQHRAGKLKILAHASETRSPLAPEIPTITEAGYPGYVALTSFGLFAKAGTSTQLANDYAAIVTEALASAPIVEALHKMGLVPVGGTPAEFHRKVLADRARWAPVIKDAGIKMDA</sequence>
<feature type="chain" id="PRO_5032408233" description="Tripartite tricarboxylate transporter substrate binding protein" evidence="2">
    <location>
        <begin position="28"/>
        <end position="325"/>
    </location>
</feature>
<keyword evidence="2" id="KW-0732">Signal</keyword>
<proteinExistence type="inferred from homology"/>
<dbReference type="AlphaFoldDB" id="A0A848GXJ4"/>
<keyword evidence="4" id="KW-1185">Reference proteome</keyword>
<dbReference type="EMBL" id="JABBFX010000001">
    <property type="protein sequence ID" value="NML43386.1"/>
    <property type="molecule type" value="Genomic_DNA"/>
</dbReference>
<evidence type="ECO:0000313" key="3">
    <source>
        <dbReference type="EMBL" id="NML43386.1"/>
    </source>
</evidence>
<comment type="caution">
    <text evidence="3">The sequence shown here is derived from an EMBL/GenBank/DDBJ whole genome shotgun (WGS) entry which is preliminary data.</text>
</comment>
<protein>
    <recommendedName>
        <fullName evidence="5">Tripartite tricarboxylate transporter substrate binding protein</fullName>
    </recommendedName>
</protein>
<comment type="similarity">
    <text evidence="1">Belongs to the UPF0065 (bug) family.</text>
</comment>
<dbReference type="PANTHER" id="PTHR42928:SF5">
    <property type="entry name" value="BLR1237 PROTEIN"/>
    <property type="match status" value="1"/>
</dbReference>
<dbReference type="Gene3D" id="3.40.190.10">
    <property type="entry name" value="Periplasmic binding protein-like II"/>
    <property type="match status" value="1"/>
</dbReference>
<dbReference type="InterPro" id="IPR006311">
    <property type="entry name" value="TAT_signal"/>
</dbReference>
<dbReference type="Proteomes" id="UP000541185">
    <property type="component" value="Unassembled WGS sequence"/>
</dbReference>
<evidence type="ECO:0008006" key="5">
    <source>
        <dbReference type="Google" id="ProtNLM"/>
    </source>
</evidence>
<gene>
    <name evidence="3" type="ORF">HHL11_06455</name>
</gene>